<gene>
    <name evidence="6" type="ORF">F5544_45080</name>
</gene>
<dbReference type="PRINTS" id="PR00081">
    <property type="entry name" value="GDHRDH"/>
</dbReference>
<dbReference type="PANTHER" id="PTHR43490">
    <property type="entry name" value="(+)-NEOMENTHOL DEHYDROGENASE"/>
    <property type="match status" value="1"/>
</dbReference>
<dbReference type="PANTHER" id="PTHR43490:SF99">
    <property type="entry name" value="SHORT-CHAIN DEHYDROGENASE_REDUCTASE"/>
    <property type="match status" value="1"/>
</dbReference>
<dbReference type="InterPro" id="IPR045313">
    <property type="entry name" value="CBR1-like"/>
</dbReference>
<evidence type="ECO:0000256" key="5">
    <source>
        <dbReference type="SAM" id="MobiDB-lite"/>
    </source>
</evidence>
<evidence type="ECO:0000256" key="4">
    <source>
        <dbReference type="RuleBase" id="RU000363"/>
    </source>
</evidence>
<dbReference type="InterPro" id="IPR036291">
    <property type="entry name" value="NAD(P)-bd_dom_sf"/>
</dbReference>
<dbReference type="CDD" id="cd05324">
    <property type="entry name" value="carb_red_PTCR-like_SDR_c"/>
    <property type="match status" value="1"/>
</dbReference>
<dbReference type="AlphaFoldDB" id="A0A6G9YU08"/>
<dbReference type="KEGG" id="nah:F5544_45080"/>
<dbReference type="GO" id="GO:0016616">
    <property type="term" value="F:oxidoreductase activity, acting on the CH-OH group of donors, NAD or NADP as acceptor"/>
    <property type="evidence" value="ECO:0007669"/>
    <property type="project" value="InterPro"/>
</dbReference>
<sequence>MPTQPRSPPVCSAPGPTFAEGESPTSRRGSMGTSGCLSALPGWCGGQEELMDNRGKIAVVTGGNKGIGYQIVRQLAAAGLTVYLGARDVERGSTAAEKLVADGLDVRVLRLDVTDPSSVGVAAEQVAGDFGRLDVLVNNAGVVVEWGIPVSEITAEQLRTAFDTNVFGVVTVTNAFLPLLRRSAAARIVNMSSPLGSLTLLSDPDNPISTRGLLAYSSSKAALNAVTVLYANALRASGAKVNSANPGLAATDLNADSPFSRGVLTAEQAAAVPVRLALLDADGPTGAFLGADGPAETVIPW</sequence>
<dbReference type="Proteomes" id="UP000503540">
    <property type="component" value="Chromosome"/>
</dbReference>
<dbReference type="EMBL" id="CP046172">
    <property type="protein sequence ID" value="QIS16819.1"/>
    <property type="molecule type" value="Genomic_DNA"/>
</dbReference>
<evidence type="ECO:0000256" key="3">
    <source>
        <dbReference type="ARBA" id="ARBA00023002"/>
    </source>
</evidence>
<keyword evidence="3" id="KW-0560">Oxidoreductase</keyword>
<dbReference type="PROSITE" id="PS00061">
    <property type="entry name" value="ADH_SHORT"/>
    <property type="match status" value="1"/>
</dbReference>
<reference evidence="6 7" key="1">
    <citation type="journal article" date="2019" name="ACS Chem. Biol.">
        <title>Identification and Mobilization of a Cryptic Antibiotic Biosynthesis Gene Locus from a Human-Pathogenic Nocardia Isolate.</title>
        <authorList>
            <person name="Herisse M."/>
            <person name="Ishida K."/>
            <person name="Porter J.L."/>
            <person name="Howden B."/>
            <person name="Hertweck C."/>
            <person name="Stinear T.P."/>
            <person name="Pidot S.J."/>
        </authorList>
    </citation>
    <scope>NUCLEOTIDE SEQUENCE [LARGE SCALE GENOMIC DNA]</scope>
    <source>
        <strain evidence="6 7">AUSMDU00012717</strain>
    </source>
</reference>
<dbReference type="Pfam" id="PF00106">
    <property type="entry name" value="adh_short"/>
    <property type="match status" value="1"/>
</dbReference>
<name>A0A6G9YU08_9NOCA</name>
<evidence type="ECO:0000256" key="2">
    <source>
        <dbReference type="ARBA" id="ARBA00022857"/>
    </source>
</evidence>
<feature type="compositionally biased region" description="Polar residues" evidence="5">
    <location>
        <begin position="23"/>
        <end position="33"/>
    </location>
</feature>
<dbReference type="Gene3D" id="3.40.50.720">
    <property type="entry name" value="NAD(P)-binding Rossmann-like Domain"/>
    <property type="match status" value="1"/>
</dbReference>
<protein>
    <submittedName>
        <fullName evidence="6">SDR family NAD(P)-dependent oxidoreductase</fullName>
    </submittedName>
</protein>
<keyword evidence="2" id="KW-0521">NADP</keyword>
<dbReference type="SUPFAM" id="SSF51735">
    <property type="entry name" value="NAD(P)-binding Rossmann-fold domains"/>
    <property type="match status" value="1"/>
</dbReference>
<evidence type="ECO:0000313" key="6">
    <source>
        <dbReference type="EMBL" id="QIS16819.1"/>
    </source>
</evidence>
<feature type="region of interest" description="Disordered" evidence="5">
    <location>
        <begin position="1"/>
        <end position="33"/>
    </location>
</feature>
<accession>A0A6G9YU08</accession>
<proteinExistence type="inferred from homology"/>
<dbReference type="InterPro" id="IPR002347">
    <property type="entry name" value="SDR_fam"/>
</dbReference>
<comment type="similarity">
    <text evidence="1 4">Belongs to the short-chain dehydrogenases/reductases (SDR) family.</text>
</comment>
<dbReference type="InterPro" id="IPR020904">
    <property type="entry name" value="Sc_DH/Rdtase_CS"/>
</dbReference>
<evidence type="ECO:0000313" key="7">
    <source>
        <dbReference type="Proteomes" id="UP000503540"/>
    </source>
</evidence>
<keyword evidence="7" id="KW-1185">Reference proteome</keyword>
<dbReference type="PRINTS" id="PR00080">
    <property type="entry name" value="SDRFAMILY"/>
</dbReference>
<organism evidence="6 7">
    <name type="scientific">Nocardia arthritidis</name>
    <dbReference type="NCBI Taxonomy" id="228602"/>
    <lineage>
        <taxon>Bacteria</taxon>
        <taxon>Bacillati</taxon>
        <taxon>Actinomycetota</taxon>
        <taxon>Actinomycetes</taxon>
        <taxon>Mycobacteriales</taxon>
        <taxon>Nocardiaceae</taxon>
        <taxon>Nocardia</taxon>
    </lineage>
</organism>
<evidence type="ECO:0000256" key="1">
    <source>
        <dbReference type="ARBA" id="ARBA00006484"/>
    </source>
</evidence>